<evidence type="ECO:0000313" key="2">
    <source>
        <dbReference type="EMBL" id="MDA3626517.1"/>
    </source>
</evidence>
<keyword evidence="1" id="KW-0812">Transmembrane</keyword>
<keyword evidence="3" id="KW-1185">Reference proteome</keyword>
<dbReference type="EMBL" id="JAQGLA010000016">
    <property type="protein sequence ID" value="MDA3626517.1"/>
    <property type="molecule type" value="Genomic_DNA"/>
</dbReference>
<evidence type="ECO:0000313" key="3">
    <source>
        <dbReference type="Proteomes" id="UP001210380"/>
    </source>
</evidence>
<proteinExistence type="predicted"/>
<feature type="transmembrane region" description="Helical" evidence="1">
    <location>
        <begin position="57"/>
        <end position="76"/>
    </location>
</feature>
<dbReference type="Proteomes" id="UP001210380">
    <property type="component" value="Unassembled WGS sequence"/>
</dbReference>
<keyword evidence="1" id="KW-1133">Transmembrane helix</keyword>
<reference evidence="2 3" key="1">
    <citation type="submission" date="2022-11" db="EMBL/GenBank/DDBJ databases">
        <title>Draft genome sequence of Saccharopolyspora sp. WRP15-2 isolated from rhizosphere soils of wild rice in Thailand.</title>
        <authorList>
            <person name="Duangmal K."/>
            <person name="Kammanee S."/>
            <person name="Muangham S."/>
        </authorList>
    </citation>
    <scope>NUCLEOTIDE SEQUENCE [LARGE SCALE GENOMIC DNA]</scope>
    <source>
        <strain evidence="2 3">WRP15-2</strain>
    </source>
</reference>
<keyword evidence="1" id="KW-0472">Membrane</keyword>
<dbReference type="RefSeq" id="WP_270949152.1">
    <property type="nucleotide sequence ID" value="NZ_JAQGLA010000016.1"/>
</dbReference>
<feature type="transmembrane region" description="Helical" evidence="1">
    <location>
        <begin position="172"/>
        <end position="190"/>
    </location>
</feature>
<evidence type="ECO:0000256" key="1">
    <source>
        <dbReference type="SAM" id="Phobius"/>
    </source>
</evidence>
<comment type="caution">
    <text evidence="2">The sequence shown here is derived from an EMBL/GenBank/DDBJ whole genome shotgun (WGS) entry which is preliminary data.</text>
</comment>
<organism evidence="2 3">
    <name type="scientific">Saccharopolyspora oryzae</name>
    <dbReference type="NCBI Taxonomy" id="2997343"/>
    <lineage>
        <taxon>Bacteria</taxon>
        <taxon>Bacillati</taxon>
        <taxon>Actinomycetota</taxon>
        <taxon>Actinomycetes</taxon>
        <taxon>Pseudonocardiales</taxon>
        <taxon>Pseudonocardiaceae</taxon>
        <taxon>Saccharopolyspora</taxon>
    </lineage>
</organism>
<protein>
    <submittedName>
        <fullName evidence="2">Uncharacterized protein</fullName>
    </submittedName>
</protein>
<name>A0ABT4UXT7_9PSEU</name>
<accession>A0ABT4UXT7</accession>
<feature type="transmembrane region" description="Helical" evidence="1">
    <location>
        <begin position="27"/>
        <end position="45"/>
    </location>
</feature>
<feature type="transmembrane region" description="Helical" evidence="1">
    <location>
        <begin position="82"/>
        <end position="102"/>
    </location>
</feature>
<gene>
    <name evidence="2" type="ORF">OU415_13810</name>
</gene>
<feature type="transmembrane region" description="Helical" evidence="1">
    <location>
        <begin position="230"/>
        <end position="247"/>
    </location>
</feature>
<sequence>MLLLKLFLSPALVVSSTLAGRRWGPEIAGILVGLPVVAGPILFITHLQHGADFTSRAAASSLLGLVSIAVFAVVFSHVAGHFGWLVTLIASWAAVLLSDFALSFVDVTGPAALACTLAAATVAIVLLPEAEPERFDERVQSSPSWDLPGRALATGTLVITVTTVSGALGPSWTGLLAPFPIAISVVVAFSHAQSGPAAAIRTLTGALTSLFSFAPFCLLLSALVRPVGGAAFVLSAAAAVAVQLLVVRVRRALPLRRTT</sequence>
<feature type="transmembrane region" description="Helical" evidence="1">
    <location>
        <begin position="109"/>
        <end position="127"/>
    </location>
</feature>
<feature type="transmembrane region" description="Helical" evidence="1">
    <location>
        <begin position="202"/>
        <end position="224"/>
    </location>
</feature>